<comment type="caution">
    <text evidence="2">The sequence shown here is derived from an EMBL/GenBank/DDBJ whole genome shotgun (WGS) entry which is preliminary data.</text>
</comment>
<dbReference type="RefSeq" id="WP_290259227.1">
    <property type="nucleotide sequence ID" value="NZ_JAUFQG010000004.1"/>
</dbReference>
<dbReference type="PROSITE" id="PS51257">
    <property type="entry name" value="PROKAR_LIPOPROTEIN"/>
    <property type="match status" value="1"/>
</dbReference>
<accession>A0ABV8V2A8</accession>
<organism evidence="2 3">
    <name type="scientific">Simiduia curdlanivorans</name>
    <dbReference type="NCBI Taxonomy" id="1492769"/>
    <lineage>
        <taxon>Bacteria</taxon>
        <taxon>Pseudomonadati</taxon>
        <taxon>Pseudomonadota</taxon>
        <taxon>Gammaproteobacteria</taxon>
        <taxon>Cellvibrionales</taxon>
        <taxon>Cellvibrionaceae</taxon>
        <taxon>Simiduia</taxon>
    </lineage>
</organism>
<reference evidence="3" key="1">
    <citation type="journal article" date="2019" name="Int. J. Syst. Evol. Microbiol.">
        <title>The Global Catalogue of Microorganisms (GCM) 10K type strain sequencing project: providing services to taxonomists for standard genome sequencing and annotation.</title>
        <authorList>
            <consortium name="The Broad Institute Genomics Platform"/>
            <consortium name="The Broad Institute Genome Sequencing Center for Infectious Disease"/>
            <person name="Wu L."/>
            <person name="Ma J."/>
        </authorList>
    </citation>
    <scope>NUCLEOTIDE SEQUENCE [LARGE SCALE GENOMIC DNA]</scope>
    <source>
        <strain evidence="3">CECT 8570</strain>
    </source>
</reference>
<dbReference type="NCBIfam" id="NF047637">
    <property type="entry name" value="lipo_CC0125"/>
    <property type="match status" value="1"/>
</dbReference>
<feature type="signal peptide" evidence="1">
    <location>
        <begin position="1"/>
        <end position="18"/>
    </location>
</feature>
<feature type="chain" id="PRO_5045259456" evidence="1">
    <location>
        <begin position="19"/>
        <end position="166"/>
    </location>
</feature>
<keyword evidence="3" id="KW-1185">Reference proteome</keyword>
<keyword evidence="1" id="KW-0732">Signal</keyword>
<evidence type="ECO:0000256" key="1">
    <source>
        <dbReference type="SAM" id="SignalP"/>
    </source>
</evidence>
<gene>
    <name evidence="2" type="ORF">ACFOX3_06805</name>
</gene>
<sequence length="166" mass="17778">MRNLIVFVLFFAFIQGCATSYQNDGLTGGYSETQLDDNVFKVSFRGNAFTDAGKASDFTLLRSAEITLEQGSRYFVIIDANSYTTSSAHSTPTTSSTMASVSSVGGTSYGSATTTTYGGDSYIITKPNTSNTIIIFKEKPGQGFSYNAESVYKALAKKYGIESVGN</sequence>
<dbReference type="Proteomes" id="UP001595840">
    <property type="component" value="Unassembled WGS sequence"/>
</dbReference>
<name>A0ABV8V2A8_9GAMM</name>
<dbReference type="EMBL" id="JBHSCX010000005">
    <property type="protein sequence ID" value="MFC4362001.1"/>
    <property type="molecule type" value="Genomic_DNA"/>
</dbReference>
<protein>
    <submittedName>
        <fullName evidence="2">Uncharacterized protein</fullName>
    </submittedName>
</protein>
<evidence type="ECO:0000313" key="3">
    <source>
        <dbReference type="Proteomes" id="UP001595840"/>
    </source>
</evidence>
<proteinExistence type="predicted"/>
<evidence type="ECO:0000313" key="2">
    <source>
        <dbReference type="EMBL" id="MFC4362001.1"/>
    </source>
</evidence>